<feature type="region of interest" description="Disordered" evidence="17">
    <location>
        <begin position="407"/>
        <end position="428"/>
    </location>
</feature>
<evidence type="ECO:0000313" key="19">
    <source>
        <dbReference type="EMBL" id="ROL42756.1"/>
    </source>
</evidence>
<dbReference type="PANTHER" id="PTHR10903:SF186">
    <property type="entry name" value="GTPASE IMAP FAMILY MEMBER 4-LIKE-RELATED"/>
    <property type="match status" value="1"/>
</dbReference>
<dbReference type="FunFam" id="3.40.50.300:FF:000536">
    <property type="entry name" value="GTPase IMAP family member 8"/>
    <property type="match status" value="2"/>
</dbReference>
<feature type="domain" description="AIG1-type G" evidence="18">
    <location>
        <begin position="552"/>
        <end position="751"/>
    </location>
</feature>
<dbReference type="Gene3D" id="3.40.50.300">
    <property type="entry name" value="P-loop containing nucleotide triphosphate hydrolases"/>
    <property type="match status" value="4"/>
</dbReference>
<dbReference type="InterPro" id="IPR045058">
    <property type="entry name" value="GIMA/IAN/Toc"/>
</dbReference>
<dbReference type="PROSITE" id="PS51720">
    <property type="entry name" value="G_AIG1"/>
    <property type="match status" value="4"/>
</dbReference>
<comment type="similarity">
    <text evidence="5">Belongs to the TRAFAC class TrmE-Era-EngA-EngB-Septin-like GTPase superfamily. AIG1/Toc34/Toc159-like paraseptin GTPase family. IAN subfamily.</text>
</comment>
<evidence type="ECO:0000256" key="9">
    <source>
        <dbReference type="ARBA" id="ARBA00022824"/>
    </source>
</evidence>
<evidence type="ECO:0000256" key="12">
    <source>
        <dbReference type="ARBA" id="ARBA00023134"/>
    </source>
</evidence>
<name>A0A3N0Y933_ANAGA</name>
<dbReference type="EMBL" id="RJVU01049346">
    <property type="protein sequence ID" value="ROL42756.1"/>
    <property type="molecule type" value="Genomic_DNA"/>
</dbReference>
<evidence type="ECO:0000256" key="5">
    <source>
        <dbReference type="ARBA" id="ARBA00008535"/>
    </source>
</evidence>
<comment type="function">
    <text evidence="13">Exerts an anti-apoptotic effect in the immune system and is involved in responses to infections.</text>
</comment>
<evidence type="ECO:0000256" key="17">
    <source>
        <dbReference type="SAM" id="MobiDB-lite"/>
    </source>
</evidence>
<dbReference type="AlphaFoldDB" id="A0A3N0Y933"/>
<comment type="subcellular location">
    <subcellularLocation>
        <location evidence="3">Cytoplasm</location>
        <location evidence="3">Cytosol</location>
    </subcellularLocation>
    <subcellularLocation>
        <location evidence="2">Endoplasmic reticulum</location>
    </subcellularLocation>
    <subcellularLocation>
        <location evidence="4">Golgi apparatus</location>
    </subcellularLocation>
    <subcellularLocation>
        <location evidence="1">Mitochondrion</location>
    </subcellularLocation>
</comment>
<evidence type="ECO:0000256" key="14">
    <source>
        <dbReference type="ARBA" id="ARBA00073539"/>
    </source>
</evidence>
<dbReference type="FunFam" id="3.40.50.300:FF:000366">
    <property type="entry name" value="GTPase, IMAP family member 2"/>
    <property type="match status" value="1"/>
</dbReference>
<dbReference type="InterPro" id="IPR006703">
    <property type="entry name" value="G_AIG1"/>
</dbReference>
<dbReference type="SUPFAM" id="SSF52540">
    <property type="entry name" value="P-loop containing nucleoside triphosphate hydrolases"/>
    <property type="match status" value="4"/>
</dbReference>
<comment type="caution">
    <text evidence="19">The sequence shown here is derived from an EMBL/GenBank/DDBJ whole genome shotgun (WGS) entry which is preliminary data.</text>
</comment>
<evidence type="ECO:0000256" key="1">
    <source>
        <dbReference type="ARBA" id="ARBA00004173"/>
    </source>
</evidence>
<keyword evidence="20" id="KW-1185">Reference proteome</keyword>
<feature type="coiled-coil region" evidence="16">
    <location>
        <begin position="746"/>
        <end position="798"/>
    </location>
</feature>
<keyword evidence="7" id="KW-0677">Repeat</keyword>
<evidence type="ECO:0000256" key="2">
    <source>
        <dbReference type="ARBA" id="ARBA00004240"/>
    </source>
</evidence>
<evidence type="ECO:0000256" key="10">
    <source>
        <dbReference type="ARBA" id="ARBA00023034"/>
    </source>
</evidence>
<dbReference type="GO" id="GO:0005739">
    <property type="term" value="C:mitochondrion"/>
    <property type="evidence" value="ECO:0007669"/>
    <property type="project" value="UniProtKB-SubCell"/>
</dbReference>
<evidence type="ECO:0000313" key="20">
    <source>
        <dbReference type="Proteomes" id="UP000281406"/>
    </source>
</evidence>
<evidence type="ECO:0000256" key="3">
    <source>
        <dbReference type="ARBA" id="ARBA00004514"/>
    </source>
</evidence>
<evidence type="ECO:0000256" key="8">
    <source>
        <dbReference type="ARBA" id="ARBA00022741"/>
    </source>
</evidence>
<evidence type="ECO:0000259" key="18">
    <source>
        <dbReference type="PROSITE" id="PS51720"/>
    </source>
</evidence>
<dbReference type="PANTHER" id="PTHR10903">
    <property type="entry name" value="GTPASE, IMAP FAMILY MEMBER-RELATED"/>
    <property type="match status" value="1"/>
</dbReference>
<accession>A0A3N0Y933</accession>
<evidence type="ECO:0000256" key="6">
    <source>
        <dbReference type="ARBA" id="ARBA00022490"/>
    </source>
</evidence>
<keyword evidence="6" id="KW-0963">Cytoplasm</keyword>
<protein>
    <recommendedName>
        <fullName evidence="14">GTPase IMAP family member 8</fullName>
    </recommendedName>
    <alternativeName>
        <fullName evidence="15">Immune-associated nucleotide-binding protein 9</fullName>
    </alternativeName>
</protein>
<keyword evidence="9" id="KW-0256">Endoplasmic reticulum</keyword>
<dbReference type="Proteomes" id="UP000281406">
    <property type="component" value="Unassembled WGS sequence"/>
</dbReference>
<evidence type="ECO:0000256" key="4">
    <source>
        <dbReference type="ARBA" id="ARBA00004555"/>
    </source>
</evidence>
<keyword evidence="11" id="KW-0496">Mitochondrion</keyword>
<reference evidence="19 20" key="1">
    <citation type="submission" date="2018-10" db="EMBL/GenBank/DDBJ databases">
        <title>Genome assembly for a Yunnan-Guizhou Plateau 3E fish, Anabarilius grahami (Regan), and its evolutionary and genetic applications.</title>
        <authorList>
            <person name="Jiang W."/>
        </authorList>
    </citation>
    <scope>NUCLEOTIDE SEQUENCE [LARGE SCALE GENOMIC DNA]</scope>
    <source>
        <strain evidence="19">AG-KIZ</strain>
        <tissue evidence="19">Muscle</tissue>
    </source>
</reference>
<dbReference type="FunFam" id="3.40.50.300:FF:001809">
    <property type="entry name" value="Si:ch1073-365p7.2"/>
    <property type="match status" value="1"/>
</dbReference>
<feature type="compositionally biased region" description="Basic and acidic residues" evidence="17">
    <location>
        <begin position="1076"/>
        <end position="1087"/>
    </location>
</feature>
<dbReference type="InterPro" id="IPR027417">
    <property type="entry name" value="P-loop_NTPase"/>
</dbReference>
<dbReference type="CDD" id="cd01852">
    <property type="entry name" value="AIG1"/>
    <property type="match status" value="1"/>
</dbReference>
<feature type="domain" description="AIG1-type G" evidence="18">
    <location>
        <begin position="881"/>
        <end position="1080"/>
    </location>
</feature>
<evidence type="ECO:0000256" key="16">
    <source>
        <dbReference type="SAM" id="Coils"/>
    </source>
</evidence>
<dbReference type="GO" id="GO:0005829">
    <property type="term" value="C:cytosol"/>
    <property type="evidence" value="ECO:0007669"/>
    <property type="project" value="UniProtKB-SubCell"/>
</dbReference>
<evidence type="ECO:0000256" key="15">
    <source>
        <dbReference type="ARBA" id="ARBA00077278"/>
    </source>
</evidence>
<keyword evidence="8" id="KW-0547">Nucleotide-binding</keyword>
<dbReference type="OrthoDB" id="8954335at2759"/>
<feature type="domain" description="AIG1-type G" evidence="18">
    <location>
        <begin position="205"/>
        <end position="405"/>
    </location>
</feature>
<feature type="region of interest" description="Disordered" evidence="17">
    <location>
        <begin position="1076"/>
        <end position="1095"/>
    </location>
</feature>
<dbReference type="GO" id="GO:0005525">
    <property type="term" value="F:GTP binding"/>
    <property type="evidence" value="ECO:0007669"/>
    <property type="project" value="UniProtKB-KW"/>
</dbReference>
<keyword evidence="10" id="KW-0333">Golgi apparatus</keyword>
<feature type="domain" description="AIG1-type G" evidence="18">
    <location>
        <begin position="2"/>
        <end position="201"/>
    </location>
</feature>
<proteinExistence type="inferred from homology"/>
<dbReference type="GO" id="GO:0005783">
    <property type="term" value="C:endoplasmic reticulum"/>
    <property type="evidence" value="ECO:0007669"/>
    <property type="project" value="UniProtKB-SubCell"/>
</dbReference>
<evidence type="ECO:0000256" key="11">
    <source>
        <dbReference type="ARBA" id="ARBA00023128"/>
    </source>
</evidence>
<organism evidence="19 20">
    <name type="scientific">Anabarilius grahami</name>
    <name type="common">Kanglang fish</name>
    <name type="synonym">Barilius grahami</name>
    <dbReference type="NCBI Taxonomy" id="495550"/>
    <lineage>
        <taxon>Eukaryota</taxon>
        <taxon>Metazoa</taxon>
        <taxon>Chordata</taxon>
        <taxon>Craniata</taxon>
        <taxon>Vertebrata</taxon>
        <taxon>Euteleostomi</taxon>
        <taxon>Actinopterygii</taxon>
        <taxon>Neopterygii</taxon>
        <taxon>Teleostei</taxon>
        <taxon>Ostariophysi</taxon>
        <taxon>Cypriniformes</taxon>
        <taxon>Xenocyprididae</taxon>
        <taxon>Xenocypridinae</taxon>
        <taxon>Xenocypridinae incertae sedis</taxon>
        <taxon>Anabarilius</taxon>
    </lineage>
</organism>
<dbReference type="Pfam" id="PF04548">
    <property type="entry name" value="AIG1"/>
    <property type="match status" value="4"/>
</dbReference>
<sequence length="1095" mass="125864">MTASLNLVLLGKTGAGKSSTGNTILGRKAFIAKKSSSSVTRDIAVESGAFGELPVHVYDTPGFFDTEVREQKIQLNDQHLDLCVFLLVIKADRFTEEERKTVEKIEELLGEKRLDKTWILFTRGDELEEENMTISEFIDDNEPLKRLVQKYDQRYHVFNNKKKGPSDQVKMLLNKILTTYMDIQVGEEDIVKQNPLMRKIPENVEPARRIVLLGKSGVGKSAAGNMILGQKEFISVMRMSSVTRECSGVHATVSGRSVSVVDTPGFLDTELNPEVLAEEIARSVYLSSPGPHAFIIVFRADDRFTEQEQQIPQMIEMLFGQEVLKYSIILFTHGDLLEGKSVEELIKENCALRDLVQQCGDRYHIFNNRDQNNREQVNELLQKIDTMIEQNGGGHYSNQMLEDAERFRQEEEEQRQREEEERKRQVEKQIQEKIERVRKEAEEKIRAEIEAEYERLNEEERRKQSEEQRKEFEREMKKKEERIRAEMESKFERQTSNQSGFLQFISNAFTHTADVQSHASCHSLRAEPRLLSLTQSRATPRDALSILGREDDADLQLLLIGKTGSGKSATGNTILNDRVFESEMSTSSVTRVCQKHTGSVSNRRVTVIDTQDFIFSTHTDLDSDSELKKALELCSAGAHVILLFLPLGTFTEQEMDFISWFKQKFGAEALRFTLVLFTHADQRHMRTLAEMIRANPQLSVFINRCGQRYHEFNIKAAANRRQVTELMEKISRLVTENTNSRYTLEMMEDTERIREEEKRRDEERKEREHQMMLDRVRRETEIRVRRHIEQEIQEKERRGGTEEEIRAEFDKPKSKESKIELQDSFWNFQYFNIFLEFLEYFGSVVGVVSGTFGAVVGDGGAVGGAIVGAGGAVNDLVCFTSTDLQLLLIGKTGSGKSATGNTIFNDRVFESEMRSSSVTRVCQKHTGSVSNRSVTVIDTPDFIFSTHTDFDSDSELKKALELCSPGAHVILLFLSLSTFTEQEMDFISWFEQKFGAEALRFTLVLFTHADQRHMRTLAEMIRANPQLSGFISRCGQRYHEFNIKAAANRRQVTELMEKINTLVTENTNSRYTLEMMKETERRREERRRGKRGNIR</sequence>
<gene>
    <name evidence="19" type="ORF">DPX16_8673</name>
</gene>
<feature type="region of interest" description="Disordered" evidence="17">
    <location>
        <begin position="456"/>
        <end position="476"/>
    </location>
</feature>
<keyword evidence="16" id="KW-0175">Coiled coil</keyword>
<evidence type="ECO:0000256" key="7">
    <source>
        <dbReference type="ARBA" id="ARBA00022737"/>
    </source>
</evidence>
<evidence type="ECO:0000256" key="13">
    <source>
        <dbReference type="ARBA" id="ARBA00056809"/>
    </source>
</evidence>
<dbReference type="GO" id="GO:0005794">
    <property type="term" value="C:Golgi apparatus"/>
    <property type="evidence" value="ECO:0007669"/>
    <property type="project" value="UniProtKB-SubCell"/>
</dbReference>
<keyword evidence="12" id="KW-0342">GTP-binding</keyword>